<proteinExistence type="predicted"/>
<feature type="domain" description="BTB" evidence="5">
    <location>
        <begin position="555"/>
        <end position="620"/>
    </location>
</feature>
<dbReference type="CDD" id="cd18186">
    <property type="entry name" value="BTB_POZ_ZBTB_KLHL-like"/>
    <property type="match status" value="1"/>
</dbReference>
<evidence type="ECO:0000313" key="6">
    <source>
        <dbReference type="EMBL" id="ELR17140.1"/>
    </source>
</evidence>
<dbReference type="InterPro" id="IPR000210">
    <property type="entry name" value="BTB/POZ_dom"/>
</dbReference>
<dbReference type="CDD" id="cd14733">
    <property type="entry name" value="BACK"/>
    <property type="match status" value="1"/>
</dbReference>
<dbReference type="PANTHER" id="PTHR24198">
    <property type="entry name" value="ANKYRIN REPEAT AND PROTEIN KINASE DOMAIN-CONTAINING PROTEIN"/>
    <property type="match status" value="1"/>
</dbReference>
<evidence type="ECO:0000256" key="2">
    <source>
        <dbReference type="ARBA" id="ARBA00023043"/>
    </source>
</evidence>
<dbReference type="PANTHER" id="PTHR24198:SF165">
    <property type="entry name" value="ANKYRIN REPEAT-CONTAINING PROTEIN-RELATED"/>
    <property type="match status" value="1"/>
</dbReference>
<organism evidence="6 7">
    <name type="scientific">Acanthamoeba castellanii (strain ATCC 30010 / Neff)</name>
    <dbReference type="NCBI Taxonomy" id="1257118"/>
    <lineage>
        <taxon>Eukaryota</taxon>
        <taxon>Amoebozoa</taxon>
        <taxon>Discosea</taxon>
        <taxon>Longamoebia</taxon>
        <taxon>Centramoebida</taxon>
        <taxon>Acanthamoebidae</taxon>
        <taxon>Acanthamoeba</taxon>
    </lineage>
</organism>
<protein>
    <submittedName>
        <fullName evidence="6">BTB/POZ domain containing protein</fullName>
    </submittedName>
</protein>
<dbReference type="RefSeq" id="XP_004339153.1">
    <property type="nucleotide sequence ID" value="XM_004339105.1"/>
</dbReference>
<gene>
    <name evidence="6" type="ORF">ACA1_057960</name>
</gene>
<feature type="repeat" description="ANK" evidence="3">
    <location>
        <begin position="150"/>
        <end position="174"/>
    </location>
</feature>
<dbReference type="Gene3D" id="1.25.40.20">
    <property type="entry name" value="Ankyrin repeat-containing domain"/>
    <property type="match status" value="3"/>
</dbReference>
<dbReference type="OrthoDB" id="6359816at2759"/>
<dbReference type="Gene3D" id="3.30.710.10">
    <property type="entry name" value="Potassium Channel Kv1.1, Chain A"/>
    <property type="match status" value="4"/>
</dbReference>
<dbReference type="SUPFAM" id="SSF54695">
    <property type="entry name" value="POZ domain"/>
    <property type="match status" value="3"/>
</dbReference>
<keyword evidence="7" id="KW-1185">Reference proteome</keyword>
<dbReference type="Pfam" id="PF00023">
    <property type="entry name" value="Ank"/>
    <property type="match status" value="1"/>
</dbReference>
<evidence type="ECO:0000256" key="1">
    <source>
        <dbReference type="ARBA" id="ARBA00022737"/>
    </source>
</evidence>
<feature type="region of interest" description="Disordered" evidence="4">
    <location>
        <begin position="1089"/>
        <end position="1115"/>
    </location>
</feature>
<keyword evidence="2 3" id="KW-0040">ANK repeat</keyword>
<dbReference type="InterPro" id="IPR011333">
    <property type="entry name" value="SKP1/BTB/POZ_sf"/>
</dbReference>
<feature type="domain" description="BTB" evidence="5">
    <location>
        <begin position="382"/>
        <end position="463"/>
    </location>
</feature>
<evidence type="ECO:0000256" key="4">
    <source>
        <dbReference type="SAM" id="MobiDB-lite"/>
    </source>
</evidence>
<dbReference type="Pfam" id="PF12796">
    <property type="entry name" value="Ank_2"/>
    <property type="match status" value="3"/>
</dbReference>
<keyword evidence="1" id="KW-0677">Repeat</keyword>
<feature type="repeat" description="ANK" evidence="3">
    <location>
        <begin position="242"/>
        <end position="276"/>
    </location>
</feature>
<dbReference type="GO" id="GO:0005737">
    <property type="term" value="C:cytoplasm"/>
    <property type="evidence" value="ECO:0007669"/>
    <property type="project" value="TreeGrafter"/>
</dbReference>
<feature type="repeat" description="ANK" evidence="3">
    <location>
        <begin position="794"/>
        <end position="826"/>
    </location>
</feature>
<dbReference type="SUPFAM" id="SSF48403">
    <property type="entry name" value="Ankyrin repeat"/>
    <property type="match status" value="2"/>
</dbReference>
<dbReference type="InterPro" id="IPR036770">
    <property type="entry name" value="Ankyrin_rpt-contain_sf"/>
</dbReference>
<dbReference type="STRING" id="1257118.L8GVX1"/>
<dbReference type="Proteomes" id="UP000011083">
    <property type="component" value="Unassembled WGS sequence"/>
</dbReference>
<feature type="repeat" description="ANK" evidence="3">
    <location>
        <begin position="48"/>
        <end position="80"/>
    </location>
</feature>
<dbReference type="PROSITE" id="PS50297">
    <property type="entry name" value="ANK_REP_REGION"/>
    <property type="match status" value="6"/>
</dbReference>
<dbReference type="KEGG" id="acan:ACA1_057960"/>
<dbReference type="GeneID" id="14918359"/>
<dbReference type="PROSITE" id="PS50088">
    <property type="entry name" value="ANK_REPEAT"/>
    <property type="match status" value="7"/>
</dbReference>
<sequence>MSHNKSRKNYLGPVGFTSIWEAVKAGNAERVKMHLSGRNSINLNGVQNGCTPLYLAAQNNKPAMIRLLAKESVNPNIHCQGYSPLGIAAMNGRAQALRFGFTECVKELLELRANPNSTDLPLHAAAYSGFASVAEVLLQNGASLDKKDDEGRTPLMLALIHGHEKVAELILQKGLKQGMPSVNDKTNLPPTSVYNTQDYAYSNPNCGRAALHFAAEFEGGRHLVELLLSPSLAVDVNVTDRFGRTPLHLALATNHGTEIAKRLLKEPAIDVTLTDEKMRLPLHIACTKGGHEVVSALVDLAPHLINAKDEHGATPLHRAINNGHDNIALHLIKRNADIKARNVRDQTPFDGLPKGDRLQMLEECYQSFQEGLLNTLNDEKLSDVAIHLEGGSRVILCSRLVLFARSAYWRKVLLEKEAEAEAAAAAANTSEGGRLEIVVNEGRYEVFHAMLYYLYTDNIQFPQLAALAAAPHPGLKPADAEARRAQERNNFLSDVLVMAERYGETRLHELCSQAIDSDTLRSLERRRKRVDAARRLLVSHFSSDMKKMLNNKRYSDVIFSIEGKIVYAHKVILCSRNEFFKAMLLGPWAKEKCTEEDPILITDTPYHIFYSVVEFSYTGDCPQIEPDTVVDLYQASHQYMLLELRKRCENIIEEAVGVDNAVPIYELGHIYEDVKMKEKALAFITQDADTFQLISANSAFSDLPEHLLVDIYRELLVRIGGFSASTTDALVTQENNIPGMVVAVRWLLQNGANPNQKGRRGYPLHIATRGGDISTVRALLDQPGLLVNIADPATGETALHIACGAGHENIAFLLIERNGDVNAHDKRRRTPLELIAETNHTFATDFKEHRELSKIKFGQALNDPAFSDIVITNGDARYYCHQAIEDSSRSEDITLAGGHVPVVEIEGVQEQTIAAFLRYVYTDEVEIDLDNVYEMMGLSMMYPVTGLLALCERANDPTTAPPPEASTMAVDFVSLFNQEKFADVRFIFDPPTFVDTGGGDDPDGDLDEEWKQHMPSFTPAELREEPKIDDDHDGEDEVVVIHAHRAIIATRSPLLLTHFPELKSETTQRTKDGKNEAVVEIDMRRWTMPQQRGKSVVGKNEASTKNGKSDGGSSSDEQHNYYASFFVFLRFLYSGVMSLPATVAAGDRSPDAATTVRSNDEEAELYREILGLGELLGVKALVRQVQPKVDEEERRRKKAHLLTSAF</sequence>
<dbReference type="EMBL" id="KB007974">
    <property type="protein sequence ID" value="ELR17140.1"/>
    <property type="molecule type" value="Genomic_DNA"/>
</dbReference>
<feature type="repeat" description="ANK" evidence="3">
    <location>
        <begin position="117"/>
        <end position="149"/>
    </location>
</feature>
<name>L8GVX1_ACACF</name>
<dbReference type="InterPro" id="IPR002110">
    <property type="entry name" value="Ankyrin_rpt"/>
</dbReference>
<dbReference type="VEuPathDB" id="AmoebaDB:ACA1_057960"/>
<reference evidence="6 7" key="1">
    <citation type="journal article" date="2013" name="Genome Biol.">
        <title>Genome of Acanthamoeba castellanii highlights extensive lateral gene transfer and early evolution of tyrosine kinase signaling.</title>
        <authorList>
            <person name="Clarke M."/>
            <person name="Lohan A.J."/>
            <person name="Liu B."/>
            <person name="Lagkouvardos I."/>
            <person name="Roy S."/>
            <person name="Zafar N."/>
            <person name="Bertelli C."/>
            <person name="Schilde C."/>
            <person name="Kianianmomeni A."/>
            <person name="Burglin T.R."/>
            <person name="Frech C."/>
            <person name="Turcotte B."/>
            <person name="Kopec K.O."/>
            <person name="Synnott J.M."/>
            <person name="Choo C."/>
            <person name="Paponov I."/>
            <person name="Finkler A."/>
            <person name="Soon Heng Tan C."/>
            <person name="Hutchins A.P."/>
            <person name="Weinmeier T."/>
            <person name="Rattei T."/>
            <person name="Chu J.S."/>
            <person name="Gimenez G."/>
            <person name="Irimia M."/>
            <person name="Rigden D.J."/>
            <person name="Fitzpatrick D.A."/>
            <person name="Lorenzo-Morales J."/>
            <person name="Bateman A."/>
            <person name="Chiu C.H."/>
            <person name="Tang P."/>
            <person name="Hegemann P."/>
            <person name="Fromm H."/>
            <person name="Raoult D."/>
            <person name="Greub G."/>
            <person name="Miranda-Saavedra D."/>
            <person name="Chen N."/>
            <person name="Nash P."/>
            <person name="Ginger M.L."/>
            <person name="Horn M."/>
            <person name="Schaap P."/>
            <person name="Caler L."/>
            <person name="Loftus B."/>
        </authorList>
    </citation>
    <scope>NUCLEOTIDE SEQUENCE [LARGE SCALE GENOMIC DNA]</scope>
    <source>
        <strain evidence="6 7">Neff</strain>
    </source>
</reference>
<evidence type="ECO:0000256" key="3">
    <source>
        <dbReference type="PROSITE-ProRule" id="PRU00023"/>
    </source>
</evidence>
<dbReference type="AlphaFoldDB" id="L8GVX1"/>
<dbReference type="PRINTS" id="PR01415">
    <property type="entry name" value="ANKYRIN"/>
</dbReference>
<evidence type="ECO:0000313" key="7">
    <source>
        <dbReference type="Proteomes" id="UP000011083"/>
    </source>
</evidence>
<accession>L8GVX1</accession>
<dbReference type="SMART" id="SM00225">
    <property type="entry name" value="BTB"/>
    <property type="match status" value="3"/>
</dbReference>
<evidence type="ECO:0000259" key="5">
    <source>
        <dbReference type="PROSITE" id="PS50097"/>
    </source>
</evidence>
<dbReference type="SMART" id="SM00248">
    <property type="entry name" value="ANK"/>
    <property type="match status" value="12"/>
</dbReference>
<feature type="repeat" description="ANK" evidence="3">
    <location>
        <begin position="311"/>
        <end position="343"/>
    </location>
</feature>
<dbReference type="Pfam" id="PF00651">
    <property type="entry name" value="BTB"/>
    <property type="match status" value="3"/>
</dbReference>
<feature type="repeat" description="ANK" evidence="3">
    <location>
        <begin position="80"/>
        <end position="120"/>
    </location>
</feature>
<dbReference type="PROSITE" id="PS50097">
    <property type="entry name" value="BTB"/>
    <property type="match status" value="2"/>
</dbReference>